<dbReference type="EMBL" id="HG994370">
    <property type="protein sequence ID" value="CAF2060593.1"/>
    <property type="molecule type" value="Genomic_DNA"/>
</dbReference>
<organism evidence="1">
    <name type="scientific">Brassica napus</name>
    <name type="common">Rape</name>
    <dbReference type="NCBI Taxonomy" id="3708"/>
    <lineage>
        <taxon>Eukaryota</taxon>
        <taxon>Viridiplantae</taxon>
        <taxon>Streptophyta</taxon>
        <taxon>Embryophyta</taxon>
        <taxon>Tracheophyta</taxon>
        <taxon>Spermatophyta</taxon>
        <taxon>Magnoliopsida</taxon>
        <taxon>eudicotyledons</taxon>
        <taxon>Gunneridae</taxon>
        <taxon>Pentapetalae</taxon>
        <taxon>rosids</taxon>
        <taxon>malvids</taxon>
        <taxon>Brassicales</taxon>
        <taxon>Brassicaceae</taxon>
        <taxon>Brassiceae</taxon>
        <taxon>Brassica</taxon>
    </lineage>
</organism>
<proteinExistence type="predicted"/>
<dbReference type="Proteomes" id="UP001295469">
    <property type="component" value="Chromosome C06"/>
</dbReference>
<name>A0A816QFU6_BRANA</name>
<protein>
    <submittedName>
        <fullName evidence="1">(rape) hypothetical protein</fullName>
    </submittedName>
</protein>
<gene>
    <name evidence="1" type="ORF">DARMORV10_C06P30710.1</name>
</gene>
<sequence>MFRVLSDIHLGPGSVRIIPITQNTKKQDPFVIYVGFGSVRIHFYRIGFGSDFRHSLVVAVFVTPVVDPKRRRS</sequence>
<reference evidence="1" key="1">
    <citation type="submission" date="2021-01" db="EMBL/GenBank/DDBJ databases">
        <authorList>
            <consortium name="Genoscope - CEA"/>
            <person name="William W."/>
        </authorList>
    </citation>
    <scope>NUCLEOTIDE SEQUENCE</scope>
</reference>
<accession>A0A816QFU6</accession>
<evidence type="ECO:0000313" key="1">
    <source>
        <dbReference type="EMBL" id="CAF2060593.1"/>
    </source>
</evidence>
<dbReference type="AlphaFoldDB" id="A0A816QFU6"/>